<dbReference type="SUPFAM" id="SSF48317">
    <property type="entry name" value="Acid phosphatase/Vanadium-dependent haloperoxidase"/>
    <property type="match status" value="1"/>
</dbReference>
<proteinExistence type="predicted"/>
<dbReference type="GO" id="GO:0016787">
    <property type="term" value="F:hydrolase activity"/>
    <property type="evidence" value="ECO:0007669"/>
    <property type="project" value="UniProtKB-KW"/>
</dbReference>
<evidence type="ECO:0000256" key="3">
    <source>
        <dbReference type="ARBA" id="ARBA00022692"/>
    </source>
</evidence>
<feature type="transmembrane region" description="Helical" evidence="8">
    <location>
        <begin position="204"/>
        <end position="226"/>
    </location>
</feature>
<feature type="transmembrane region" description="Helical" evidence="8">
    <location>
        <begin position="162"/>
        <end position="184"/>
    </location>
</feature>
<evidence type="ECO:0000256" key="5">
    <source>
        <dbReference type="ARBA" id="ARBA00022989"/>
    </source>
</evidence>
<protein>
    <submittedName>
        <fullName evidence="10">Phosphatase PAP2 family protein</fullName>
    </submittedName>
</protein>
<sequence>MTGRVPEPTGDAAGPDRTPALPPEAGAPAPVRVSRLWWVVSGGAALALVVLLGLVIVYRESNKPFGFEVEVMGVLVATRTDLLTVPALVFNALGGGVISTLVVPGVIVGGLLLWRRPWGAVYYVVAALASATVTRVIKVVVARPRPEDILVHPDFGSFPSGHSANAAVVATALGIIFLRAWVWVAGAAYTVLMMLSRTYLGAHWVSDTIGGMLVGAGVAVIVWAPFAERLYREQRMPHPPIWVRTSHDASR</sequence>
<dbReference type="EMBL" id="VSSB01000001">
    <property type="protein sequence ID" value="TYL53627.1"/>
    <property type="molecule type" value="Genomic_DNA"/>
</dbReference>
<accession>A0A5S4V3B7</accession>
<dbReference type="InterPro" id="IPR036938">
    <property type="entry name" value="PAP2/HPO_sf"/>
</dbReference>
<dbReference type="Gene3D" id="1.20.144.10">
    <property type="entry name" value="Phosphatidic acid phosphatase type 2/haloperoxidase"/>
    <property type="match status" value="1"/>
</dbReference>
<evidence type="ECO:0000256" key="6">
    <source>
        <dbReference type="ARBA" id="ARBA00023136"/>
    </source>
</evidence>
<keyword evidence="5 8" id="KW-1133">Transmembrane helix</keyword>
<gene>
    <name evidence="10" type="ORF">FYC51_08215</name>
</gene>
<keyword evidence="11" id="KW-1185">Reference proteome</keyword>
<dbReference type="Pfam" id="PF01569">
    <property type="entry name" value="PAP2"/>
    <property type="match status" value="1"/>
</dbReference>
<evidence type="ECO:0000256" key="7">
    <source>
        <dbReference type="SAM" id="MobiDB-lite"/>
    </source>
</evidence>
<dbReference type="InterPro" id="IPR000326">
    <property type="entry name" value="PAP2/HPO"/>
</dbReference>
<comment type="caution">
    <text evidence="10">The sequence shown here is derived from an EMBL/GenBank/DDBJ whole genome shotgun (WGS) entry which is preliminary data.</text>
</comment>
<reference evidence="10 11" key="1">
    <citation type="submission" date="2019-08" db="EMBL/GenBank/DDBJ databases">
        <authorList>
            <person name="Hu J."/>
        </authorList>
    </citation>
    <scope>NUCLEOTIDE SEQUENCE [LARGE SCALE GENOMIC DNA]</scope>
    <source>
        <strain evidence="10 11">NEAU-184</strain>
    </source>
</reference>
<keyword evidence="4" id="KW-0378">Hydrolase</keyword>
<dbReference type="AlphaFoldDB" id="A0A5S4V3B7"/>
<keyword evidence="6 8" id="KW-0472">Membrane</keyword>
<dbReference type="Proteomes" id="UP000325243">
    <property type="component" value="Unassembled WGS sequence"/>
</dbReference>
<dbReference type="PANTHER" id="PTHR14969">
    <property type="entry name" value="SPHINGOSINE-1-PHOSPHATE PHOSPHOHYDROLASE"/>
    <property type="match status" value="1"/>
</dbReference>
<feature type="transmembrane region" description="Helical" evidence="8">
    <location>
        <begin position="36"/>
        <end position="58"/>
    </location>
</feature>
<evidence type="ECO:0000256" key="2">
    <source>
        <dbReference type="ARBA" id="ARBA00022475"/>
    </source>
</evidence>
<name>A0A5S4V3B7_9MICO</name>
<comment type="subcellular location">
    <subcellularLocation>
        <location evidence="1">Cell membrane</location>
        <topology evidence="1">Multi-pass membrane protein</topology>
    </subcellularLocation>
</comment>
<keyword evidence="3 8" id="KW-0812">Transmembrane</keyword>
<evidence type="ECO:0000256" key="1">
    <source>
        <dbReference type="ARBA" id="ARBA00004651"/>
    </source>
</evidence>
<dbReference type="GO" id="GO:0005886">
    <property type="term" value="C:plasma membrane"/>
    <property type="evidence" value="ECO:0007669"/>
    <property type="project" value="UniProtKB-SubCell"/>
</dbReference>
<keyword evidence="2" id="KW-1003">Cell membrane</keyword>
<dbReference type="PANTHER" id="PTHR14969:SF62">
    <property type="entry name" value="DECAPRENYLPHOSPHORYL-5-PHOSPHORIBOSE PHOSPHATASE RV3807C-RELATED"/>
    <property type="match status" value="1"/>
</dbReference>
<organism evidence="10 11">
    <name type="scientific">Agromyces mariniharenae</name>
    <dbReference type="NCBI Taxonomy" id="2604423"/>
    <lineage>
        <taxon>Bacteria</taxon>
        <taxon>Bacillati</taxon>
        <taxon>Actinomycetota</taxon>
        <taxon>Actinomycetes</taxon>
        <taxon>Micrococcales</taxon>
        <taxon>Microbacteriaceae</taxon>
        <taxon>Agromyces</taxon>
    </lineage>
</organism>
<feature type="region of interest" description="Disordered" evidence="7">
    <location>
        <begin position="1"/>
        <end position="24"/>
    </location>
</feature>
<evidence type="ECO:0000256" key="8">
    <source>
        <dbReference type="SAM" id="Phobius"/>
    </source>
</evidence>
<feature type="domain" description="Phosphatidic acid phosphatase type 2/haloperoxidase" evidence="9">
    <location>
        <begin position="120"/>
        <end position="223"/>
    </location>
</feature>
<evidence type="ECO:0000313" key="11">
    <source>
        <dbReference type="Proteomes" id="UP000325243"/>
    </source>
</evidence>
<evidence type="ECO:0000259" key="9">
    <source>
        <dbReference type="SMART" id="SM00014"/>
    </source>
</evidence>
<feature type="transmembrane region" description="Helical" evidence="8">
    <location>
        <begin position="88"/>
        <end position="114"/>
    </location>
</feature>
<dbReference type="SMART" id="SM00014">
    <property type="entry name" value="acidPPc"/>
    <property type="match status" value="1"/>
</dbReference>
<evidence type="ECO:0000256" key="4">
    <source>
        <dbReference type="ARBA" id="ARBA00022801"/>
    </source>
</evidence>
<evidence type="ECO:0000313" key="10">
    <source>
        <dbReference type="EMBL" id="TYL53627.1"/>
    </source>
</evidence>
<dbReference type="CDD" id="cd03392">
    <property type="entry name" value="PAP2_like_2"/>
    <property type="match status" value="1"/>
</dbReference>
<feature type="transmembrane region" description="Helical" evidence="8">
    <location>
        <begin position="120"/>
        <end position="141"/>
    </location>
</feature>